<dbReference type="AlphaFoldDB" id="A0A4Z1P2Q6"/>
<dbReference type="Proteomes" id="UP000298493">
    <property type="component" value="Unassembled WGS sequence"/>
</dbReference>
<organism evidence="2 3">
    <name type="scientific">Venturia nashicola</name>
    <dbReference type="NCBI Taxonomy" id="86259"/>
    <lineage>
        <taxon>Eukaryota</taxon>
        <taxon>Fungi</taxon>
        <taxon>Dikarya</taxon>
        <taxon>Ascomycota</taxon>
        <taxon>Pezizomycotina</taxon>
        <taxon>Dothideomycetes</taxon>
        <taxon>Pleosporomycetidae</taxon>
        <taxon>Venturiales</taxon>
        <taxon>Venturiaceae</taxon>
        <taxon>Venturia</taxon>
    </lineage>
</organism>
<reference evidence="2 3" key="1">
    <citation type="submission" date="2019-04" db="EMBL/GenBank/DDBJ databases">
        <title>High contiguity whole genome sequence and gene annotation resource for two Venturia nashicola isolates.</title>
        <authorList>
            <person name="Prokchorchik M."/>
            <person name="Won K."/>
            <person name="Lee Y."/>
            <person name="Choi E.D."/>
            <person name="Segonzac C."/>
            <person name="Sohn K.H."/>
        </authorList>
    </citation>
    <scope>NUCLEOTIDE SEQUENCE [LARGE SCALE GENOMIC DNA]</scope>
    <source>
        <strain evidence="2 3">PRI2</strain>
    </source>
</reference>
<feature type="region of interest" description="Disordered" evidence="1">
    <location>
        <begin position="299"/>
        <end position="388"/>
    </location>
</feature>
<feature type="compositionally biased region" description="Polar residues" evidence="1">
    <location>
        <begin position="341"/>
        <end position="388"/>
    </location>
</feature>
<dbReference type="OrthoDB" id="3939945at2759"/>
<gene>
    <name evidence="2" type="ORF">E6O75_ATG02167</name>
</gene>
<protein>
    <submittedName>
        <fullName evidence="2">Uncharacterized protein</fullName>
    </submittedName>
</protein>
<proteinExistence type="predicted"/>
<accession>A0A4Z1P2Q6</accession>
<dbReference type="EMBL" id="SNSC02000007">
    <property type="protein sequence ID" value="TID22993.1"/>
    <property type="molecule type" value="Genomic_DNA"/>
</dbReference>
<comment type="caution">
    <text evidence="2">The sequence shown here is derived from an EMBL/GenBank/DDBJ whole genome shotgun (WGS) entry which is preliminary data.</text>
</comment>
<name>A0A4Z1P2Q6_9PEZI</name>
<evidence type="ECO:0000313" key="2">
    <source>
        <dbReference type="EMBL" id="TID22993.1"/>
    </source>
</evidence>
<keyword evidence="3" id="KW-1185">Reference proteome</keyword>
<evidence type="ECO:0000256" key="1">
    <source>
        <dbReference type="SAM" id="MobiDB-lite"/>
    </source>
</evidence>
<sequence>MTSNATPTVKVLIGNSSSSIVMPVPVSVNLISAFSKAARRLLGAAAGTRKSPLQVRFSCSNHWSPDIGGMHFIFMWLTRTQTHNGILQFRPITNEVAQANQMPLGGVRFDQLLRLCETLLILEPDNILAYQIATVRGRITNIVSKNVLSPGDFAMLVNIFRAPPSQDMALVNFAISKAWEQVRSGQLPFIVGCAVYRTILQSQLPCPHLPGFRKAILSYIDTKLTLEDFLASLDSICRVDPNLGNHAVEMLVLKEVEGSAESIELDKRAAVNPKLVAAIHQIRLERDKIVQWLVARPPRASEPDAAPPANSPQSQQLGLASAPQKLLPSPVLTPLPATRPIASSTPNRRPNLIRSKTYQPSTLGPNANQRHTRQPSGTASSQDKWIPSTSSPWEVIHGNNEQDAHGLNGSTRHWIPQPAGHTTSAISTAGQSGNIGQLGTQASFRNLSGIADETEEELKARTKIAESRSMMKFEHGKWVQGQPGQWKAKR</sequence>
<evidence type="ECO:0000313" key="3">
    <source>
        <dbReference type="Proteomes" id="UP000298493"/>
    </source>
</evidence>